<proteinExistence type="predicted"/>
<evidence type="ECO:0000313" key="2">
    <source>
        <dbReference type="Proteomes" id="UP000807469"/>
    </source>
</evidence>
<name>A0A9P6CUL1_9AGAR</name>
<accession>A0A9P6CUL1</accession>
<keyword evidence="2" id="KW-1185">Reference proteome</keyword>
<dbReference type="EMBL" id="MU155508">
    <property type="protein sequence ID" value="KAF9472688.1"/>
    <property type="molecule type" value="Genomic_DNA"/>
</dbReference>
<dbReference type="AlphaFoldDB" id="A0A9P6CUL1"/>
<reference evidence="1" key="1">
    <citation type="submission" date="2020-11" db="EMBL/GenBank/DDBJ databases">
        <authorList>
            <consortium name="DOE Joint Genome Institute"/>
            <person name="Ahrendt S."/>
            <person name="Riley R."/>
            <person name="Andreopoulos W."/>
            <person name="Labutti K."/>
            <person name="Pangilinan J."/>
            <person name="Ruiz-Duenas F.J."/>
            <person name="Barrasa J.M."/>
            <person name="Sanchez-Garcia M."/>
            <person name="Camarero S."/>
            <person name="Miyauchi S."/>
            <person name="Serrano A."/>
            <person name="Linde D."/>
            <person name="Babiker R."/>
            <person name="Drula E."/>
            <person name="Ayuso-Fernandez I."/>
            <person name="Pacheco R."/>
            <person name="Padilla G."/>
            <person name="Ferreira P."/>
            <person name="Barriuso J."/>
            <person name="Kellner H."/>
            <person name="Castanera R."/>
            <person name="Alfaro M."/>
            <person name="Ramirez L."/>
            <person name="Pisabarro A.G."/>
            <person name="Kuo A."/>
            <person name="Tritt A."/>
            <person name="Lipzen A."/>
            <person name="He G."/>
            <person name="Yan M."/>
            <person name="Ng V."/>
            <person name="Cullen D."/>
            <person name="Martin F."/>
            <person name="Rosso M.-N."/>
            <person name="Henrissat B."/>
            <person name="Hibbett D."/>
            <person name="Martinez A.T."/>
            <person name="Grigoriev I.V."/>
        </authorList>
    </citation>
    <scope>NUCLEOTIDE SEQUENCE</scope>
    <source>
        <strain evidence="1">CIRM-BRFM 674</strain>
    </source>
</reference>
<gene>
    <name evidence="1" type="ORF">BDN70DRAFT_900348</name>
</gene>
<evidence type="ECO:0000313" key="1">
    <source>
        <dbReference type="EMBL" id="KAF9472688.1"/>
    </source>
</evidence>
<protein>
    <submittedName>
        <fullName evidence="1">Uncharacterized protein</fullName>
    </submittedName>
</protein>
<comment type="caution">
    <text evidence="1">The sequence shown here is derived from an EMBL/GenBank/DDBJ whole genome shotgun (WGS) entry which is preliminary data.</text>
</comment>
<organism evidence="1 2">
    <name type="scientific">Pholiota conissans</name>
    <dbReference type="NCBI Taxonomy" id="109636"/>
    <lineage>
        <taxon>Eukaryota</taxon>
        <taxon>Fungi</taxon>
        <taxon>Dikarya</taxon>
        <taxon>Basidiomycota</taxon>
        <taxon>Agaricomycotina</taxon>
        <taxon>Agaricomycetes</taxon>
        <taxon>Agaricomycetidae</taxon>
        <taxon>Agaricales</taxon>
        <taxon>Agaricineae</taxon>
        <taxon>Strophariaceae</taxon>
        <taxon>Pholiota</taxon>
    </lineage>
</organism>
<sequence length="207" mass="21475">MRLAVYAPAVQTVAPAYTPTVVTRQGHPLAGHIPFHSHLACTSGSANEFAKAGSYAVAHRNDLLLGMNLHSHQRGMDKLMGDGLGYDHPGGPTMAAAHGRCGLEVGQGGMKEGGGVVLKRAGWCAAGGVNRAVGEGMCFTLEILKGEGIQTQLASAIEGLVAVVRVAKVMGKNFEFARNVHFGISPSNSHQKAINTAITGIIDATLP</sequence>
<dbReference type="Proteomes" id="UP000807469">
    <property type="component" value="Unassembled WGS sequence"/>
</dbReference>